<dbReference type="PANTHER" id="PTHR43630:SF1">
    <property type="entry name" value="POLY-BETA-1,6-N-ACETYL-D-GLUCOSAMINE SYNTHASE"/>
    <property type="match status" value="1"/>
</dbReference>
<dbReference type="Gene3D" id="3.90.550.10">
    <property type="entry name" value="Spore Coat Polysaccharide Biosynthesis Protein SpsA, Chain A"/>
    <property type="match status" value="1"/>
</dbReference>
<dbReference type="EMBL" id="BONW01000028">
    <property type="protein sequence ID" value="GIG90412.1"/>
    <property type="molecule type" value="Genomic_DNA"/>
</dbReference>
<organism evidence="5 6">
    <name type="scientific">Plantactinospora endophytica</name>
    <dbReference type="NCBI Taxonomy" id="673535"/>
    <lineage>
        <taxon>Bacteria</taxon>
        <taxon>Bacillati</taxon>
        <taxon>Actinomycetota</taxon>
        <taxon>Actinomycetes</taxon>
        <taxon>Micromonosporales</taxon>
        <taxon>Micromonosporaceae</taxon>
        <taxon>Plantactinospora</taxon>
    </lineage>
</organism>
<comment type="similarity">
    <text evidence="1">Belongs to the glycosyltransferase 2 family.</text>
</comment>
<keyword evidence="2" id="KW-0328">Glycosyltransferase</keyword>
<feature type="domain" description="Glycosyltransferase 2-like" evidence="4">
    <location>
        <begin position="1"/>
        <end position="112"/>
    </location>
</feature>
<dbReference type="PANTHER" id="PTHR43630">
    <property type="entry name" value="POLY-BETA-1,6-N-ACETYL-D-GLUCOSAMINE SYNTHASE"/>
    <property type="match status" value="1"/>
</dbReference>
<reference evidence="5 6" key="1">
    <citation type="submission" date="2021-01" db="EMBL/GenBank/DDBJ databases">
        <title>Whole genome shotgun sequence of Plantactinospora endophytica NBRC 110450.</title>
        <authorList>
            <person name="Komaki H."/>
            <person name="Tamura T."/>
        </authorList>
    </citation>
    <scope>NUCLEOTIDE SEQUENCE [LARGE SCALE GENOMIC DNA]</scope>
    <source>
        <strain evidence="5 6">NBRC 110450</strain>
    </source>
</reference>
<dbReference type="GO" id="GO:0016740">
    <property type="term" value="F:transferase activity"/>
    <property type="evidence" value="ECO:0007669"/>
    <property type="project" value="UniProtKB-KW"/>
</dbReference>
<accession>A0ABQ4E6T3</accession>
<proteinExistence type="inferred from homology"/>
<sequence>MPVHNEEEAIGPCLDTILRQTTPADEVIVVDNASTDATRDRLAGYADRIVLLTEPRLGVLAARDRGFMAATGDVIGRIDADTRLPPYWVEEVRRLFADDTVAAVTGPVTYYDIRLPAALNTVDLVLRRAWTLPNRQRLDWVFGANMAVRARAWHAVRADLCDDRRYHEDLDLGIHLHRAGHRVLFASRLWAGTSARRFRSRPADFWAYLRMTDGCYASHSGRVGGARYWRAWLTTRLIMLCYPPFRALHRAHPAYTAAPPRKNPMAAEPSPGPG</sequence>
<evidence type="ECO:0000313" key="6">
    <source>
        <dbReference type="Proteomes" id="UP000646749"/>
    </source>
</evidence>
<dbReference type="InterPro" id="IPR001173">
    <property type="entry name" value="Glyco_trans_2-like"/>
</dbReference>
<protein>
    <submittedName>
        <fullName evidence="5">Glycosyl transferase</fullName>
    </submittedName>
</protein>
<evidence type="ECO:0000259" key="4">
    <source>
        <dbReference type="Pfam" id="PF00535"/>
    </source>
</evidence>
<keyword evidence="6" id="KW-1185">Reference proteome</keyword>
<evidence type="ECO:0000256" key="2">
    <source>
        <dbReference type="ARBA" id="ARBA00022676"/>
    </source>
</evidence>
<dbReference type="Pfam" id="PF00535">
    <property type="entry name" value="Glycos_transf_2"/>
    <property type="match status" value="1"/>
</dbReference>
<evidence type="ECO:0000313" key="5">
    <source>
        <dbReference type="EMBL" id="GIG90412.1"/>
    </source>
</evidence>
<evidence type="ECO:0000256" key="1">
    <source>
        <dbReference type="ARBA" id="ARBA00006739"/>
    </source>
</evidence>
<dbReference type="Proteomes" id="UP000646749">
    <property type="component" value="Unassembled WGS sequence"/>
</dbReference>
<gene>
    <name evidence="5" type="ORF">Pen02_53480</name>
</gene>
<dbReference type="CDD" id="cd00761">
    <property type="entry name" value="Glyco_tranf_GTA_type"/>
    <property type="match status" value="1"/>
</dbReference>
<evidence type="ECO:0000256" key="3">
    <source>
        <dbReference type="ARBA" id="ARBA00022679"/>
    </source>
</evidence>
<dbReference type="SUPFAM" id="SSF53448">
    <property type="entry name" value="Nucleotide-diphospho-sugar transferases"/>
    <property type="match status" value="1"/>
</dbReference>
<keyword evidence="3 5" id="KW-0808">Transferase</keyword>
<comment type="caution">
    <text evidence="5">The sequence shown here is derived from an EMBL/GenBank/DDBJ whole genome shotgun (WGS) entry which is preliminary data.</text>
</comment>
<name>A0ABQ4E6T3_9ACTN</name>
<dbReference type="InterPro" id="IPR029044">
    <property type="entry name" value="Nucleotide-diphossugar_trans"/>
</dbReference>